<keyword evidence="1" id="KW-0238">DNA-binding</keyword>
<dbReference type="AlphaFoldDB" id="A0A840VP70"/>
<dbReference type="InterPro" id="IPR001387">
    <property type="entry name" value="Cro/C1-type_HTH"/>
</dbReference>
<dbReference type="PROSITE" id="PS50943">
    <property type="entry name" value="HTH_CROC1"/>
    <property type="match status" value="1"/>
</dbReference>
<reference evidence="3 4" key="1">
    <citation type="submission" date="2020-08" db="EMBL/GenBank/DDBJ databases">
        <title>Genomic Encyclopedia of Type Strains, Phase IV (KMG-IV): sequencing the most valuable type-strain genomes for metagenomic binning, comparative biology and taxonomic classification.</title>
        <authorList>
            <person name="Goeker M."/>
        </authorList>
    </citation>
    <scope>NUCLEOTIDE SEQUENCE [LARGE SCALE GENOMIC DNA]</scope>
    <source>
        <strain evidence="3 4">DSM 27026</strain>
    </source>
</reference>
<dbReference type="InterPro" id="IPR013096">
    <property type="entry name" value="Cupin_2"/>
</dbReference>
<dbReference type="Pfam" id="PF01381">
    <property type="entry name" value="HTH_3"/>
    <property type="match status" value="1"/>
</dbReference>
<organism evidence="3 4">
    <name type="scientific">Acidocella aromatica</name>
    <dbReference type="NCBI Taxonomy" id="1303579"/>
    <lineage>
        <taxon>Bacteria</taxon>
        <taxon>Pseudomonadati</taxon>
        <taxon>Pseudomonadota</taxon>
        <taxon>Alphaproteobacteria</taxon>
        <taxon>Acetobacterales</taxon>
        <taxon>Acidocellaceae</taxon>
        <taxon>Acidocella</taxon>
    </lineage>
</organism>
<comment type="caution">
    <text evidence="3">The sequence shown here is derived from an EMBL/GenBank/DDBJ whole genome shotgun (WGS) entry which is preliminary data.</text>
</comment>
<dbReference type="Pfam" id="PF07883">
    <property type="entry name" value="Cupin_2"/>
    <property type="match status" value="1"/>
</dbReference>
<name>A0A840VP70_9PROT</name>
<dbReference type="Gene3D" id="1.10.260.40">
    <property type="entry name" value="lambda repressor-like DNA-binding domains"/>
    <property type="match status" value="1"/>
</dbReference>
<keyword evidence="4" id="KW-1185">Reference proteome</keyword>
<dbReference type="SUPFAM" id="SSF47413">
    <property type="entry name" value="lambda repressor-like DNA-binding domains"/>
    <property type="match status" value="1"/>
</dbReference>
<dbReference type="InterPro" id="IPR011051">
    <property type="entry name" value="RmlC_Cupin_sf"/>
</dbReference>
<dbReference type="CDD" id="cd00093">
    <property type="entry name" value="HTH_XRE"/>
    <property type="match status" value="1"/>
</dbReference>
<dbReference type="SMART" id="SM00530">
    <property type="entry name" value="HTH_XRE"/>
    <property type="match status" value="1"/>
</dbReference>
<dbReference type="PANTHER" id="PTHR46797">
    <property type="entry name" value="HTH-TYPE TRANSCRIPTIONAL REGULATOR"/>
    <property type="match status" value="1"/>
</dbReference>
<evidence type="ECO:0000256" key="1">
    <source>
        <dbReference type="ARBA" id="ARBA00023125"/>
    </source>
</evidence>
<proteinExistence type="predicted"/>
<dbReference type="CDD" id="cd02209">
    <property type="entry name" value="cupin_XRE_C"/>
    <property type="match status" value="1"/>
</dbReference>
<dbReference type="GO" id="GO:0005829">
    <property type="term" value="C:cytosol"/>
    <property type="evidence" value="ECO:0007669"/>
    <property type="project" value="TreeGrafter"/>
</dbReference>
<protein>
    <submittedName>
        <fullName evidence="3">Transcriptional regulator with XRE-family HTH domain</fullName>
    </submittedName>
</protein>
<sequence length="244" mass="26107">MAVRAQRKPVQEKARVIKAPLPEALAEAGLPEQIAEPFTTGSSAAAVSDLTLEQAIGVQVRQLRRRVGITVSELAAAAGLSGGMLSKIENGQISPSLASLQALATALNVPITTFFSTFEEKRDCSFVKAGTGVVIERRGSKAGHQYSLLGHALGGDVVVEPYLITLSKDAVPYPAFQHEGTEFIYMIAGEVLYRHGEQSYHLTPGDALLFDSAAPHGPEKLLVKPMTYLSIITYAREPAGKHEN</sequence>
<dbReference type="Gene3D" id="2.60.120.10">
    <property type="entry name" value="Jelly Rolls"/>
    <property type="match status" value="1"/>
</dbReference>
<evidence type="ECO:0000259" key="2">
    <source>
        <dbReference type="PROSITE" id="PS50943"/>
    </source>
</evidence>
<dbReference type="InterPro" id="IPR014710">
    <property type="entry name" value="RmlC-like_jellyroll"/>
</dbReference>
<evidence type="ECO:0000313" key="3">
    <source>
        <dbReference type="EMBL" id="MBB5373200.1"/>
    </source>
</evidence>
<dbReference type="SUPFAM" id="SSF51182">
    <property type="entry name" value="RmlC-like cupins"/>
    <property type="match status" value="1"/>
</dbReference>
<dbReference type="Proteomes" id="UP000553706">
    <property type="component" value="Unassembled WGS sequence"/>
</dbReference>
<feature type="domain" description="HTH cro/C1-type" evidence="2">
    <location>
        <begin position="60"/>
        <end position="114"/>
    </location>
</feature>
<gene>
    <name evidence="3" type="ORF">HNP71_001459</name>
</gene>
<accession>A0A840VP70</accession>
<dbReference type="GO" id="GO:0003677">
    <property type="term" value="F:DNA binding"/>
    <property type="evidence" value="ECO:0007669"/>
    <property type="project" value="UniProtKB-KW"/>
</dbReference>
<dbReference type="PANTHER" id="PTHR46797:SF1">
    <property type="entry name" value="METHYLPHOSPHONATE SYNTHASE"/>
    <property type="match status" value="1"/>
</dbReference>
<evidence type="ECO:0000313" key="4">
    <source>
        <dbReference type="Proteomes" id="UP000553706"/>
    </source>
</evidence>
<dbReference type="InterPro" id="IPR050807">
    <property type="entry name" value="TransReg_Diox_bact_type"/>
</dbReference>
<dbReference type="GO" id="GO:0003700">
    <property type="term" value="F:DNA-binding transcription factor activity"/>
    <property type="evidence" value="ECO:0007669"/>
    <property type="project" value="TreeGrafter"/>
</dbReference>
<dbReference type="EMBL" id="JACHFJ010000005">
    <property type="protein sequence ID" value="MBB5373200.1"/>
    <property type="molecule type" value="Genomic_DNA"/>
</dbReference>
<dbReference type="InterPro" id="IPR010982">
    <property type="entry name" value="Lambda_DNA-bd_dom_sf"/>
</dbReference>